<proteinExistence type="predicted"/>
<sequence length="301" mass="31048">MGWQLSRVLRALGGRPAVRALGPRGVAAPSRAVDPAVLDGLDAARRRQVLDPLGVPTGGLVRWGSAAATQVDGTTCGAAVLGLLAAAGDPVLAAWLVTGTLPDGVVPPEVGGLDLPDPPDPAAPDARPWFRSPDGRLVHEAATPAEASAARWGLLQAAVHRRSTAPAVAGVLPWPRSLGTPPWGAARVARFPGVRYRAVLVDDTRPAELEAVLDAVDLALDAGVPVPLYAGGDSSDGIGAAVPRHVVLAVERTEDGYRVYEPGAGRVLALSRGALLDPAGPQRALGGWTHLTWALLPHRPR</sequence>
<organism evidence="1 2">
    <name type="scientific">Cellulomonas triticagri</name>
    <dbReference type="NCBI Taxonomy" id="2483352"/>
    <lineage>
        <taxon>Bacteria</taxon>
        <taxon>Bacillati</taxon>
        <taxon>Actinomycetota</taxon>
        <taxon>Actinomycetes</taxon>
        <taxon>Micrococcales</taxon>
        <taxon>Cellulomonadaceae</taxon>
        <taxon>Cellulomonas</taxon>
    </lineage>
</organism>
<evidence type="ECO:0000313" key="2">
    <source>
        <dbReference type="Proteomes" id="UP000269289"/>
    </source>
</evidence>
<dbReference type="OrthoDB" id="4762866at2"/>
<dbReference type="AlphaFoldDB" id="A0A3M2JA58"/>
<gene>
    <name evidence="1" type="ORF">EBM89_12055</name>
</gene>
<evidence type="ECO:0000313" key="1">
    <source>
        <dbReference type="EMBL" id="RMI09026.1"/>
    </source>
</evidence>
<accession>A0A3M2JA58</accession>
<name>A0A3M2JA58_9CELL</name>
<comment type="caution">
    <text evidence="1">The sequence shown here is derived from an EMBL/GenBank/DDBJ whole genome shotgun (WGS) entry which is preliminary data.</text>
</comment>
<reference evidence="1 2" key="1">
    <citation type="submission" date="2018-10" db="EMBL/GenBank/DDBJ databases">
        <title>Isolation, diversity and antifungal activity of actinobacteria from wheat.</title>
        <authorList>
            <person name="Han C."/>
        </authorList>
    </citation>
    <scope>NUCLEOTIDE SEQUENCE [LARGE SCALE GENOMIC DNA]</scope>
    <source>
        <strain evidence="1 2">NEAU-YY56</strain>
    </source>
</reference>
<dbReference type="RefSeq" id="WP_122149671.1">
    <property type="nucleotide sequence ID" value="NZ_RFFI01000063.1"/>
</dbReference>
<dbReference type="EMBL" id="RFFI01000063">
    <property type="protein sequence ID" value="RMI09026.1"/>
    <property type="molecule type" value="Genomic_DNA"/>
</dbReference>
<keyword evidence="2" id="KW-1185">Reference proteome</keyword>
<protein>
    <submittedName>
        <fullName evidence="1">Uncharacterized protein</fullName>
    </submittedName>
</protein>
<dbReference type="Proteomes" id="UP000269289">
    <property type="component" value="Unassembled WGS sequence"/>
</dbReference>